<dbReference type="Proteomes" id="UP000267029">
    <property type="component" value="Unassembled WGS sequence"/>
</dbReference>
<protein>
    <submittedName>
        <fullName evidence="2 4">Uncharacterized protein</fullName>
    </submittedName>
</protein>
<reference evidence="4" key="2">
    <citation type="submission" date="2019-11" db="UniProtKB">
        <authorList>
            <consortium name="WormBaseParasite"/>
        </authorList>
    </citation>
    <scope>IDENTIFICATION</scope>
</reference>
<dbReference type="WBParaSite" id="MCU_010350-RA">
    <property type="protein sequence ID" value="MCU_010350-RA"/>
    <property type="gene ID" value="MCU_010350"/>
</dbReference>
<keyword evidence="3" id="KW-1185">Reference proteome</keyword>
<proteinExistence type="predicted"/>
<dbReference type="AlphaFoldDB" id="A0A0R3U8E9"/>
<accession>A0A0R3U8E9</accession>
<evidence type="ECO:0000256" key="1">
    <source>
        <dbReference type="SAM" id="MobiDB-lite"/>
    </source>
</evidence>
<name>A0A0R3U8E9_MESCO</name>
<dbReference type="EMBL" id="UXSR01000649">
    <property type="protein sequence ID" value="VDD77149.1"/>
    <property type="molecule type" value="Genomic_DNA"/>
</dbReference>
<organism evidence="2 3">
    <name type="scientific">Mesocestoides corti</name>
    <name type="common">Flatworm</name>
    <dbReference type="NCBI Taxonomy" id="53468"/>
    <lineage>
        <taxon>Eukaryota</taxon>
        <taxon>Metazoa</taxon>
        <taxon>Spiralia</taxon>
        <taxon>Lophotrochozoa</taxon>
        <taxon>Platyhelminthes</taxon>
        <taxon>Cestoda</taxon>
        <taxon>Eucestoda</taxon>
        <taxon>Cyclophyllidea</taxon>
        <taxon>Mesocestoididae</taxon>
        <taxon>Mesocestoides</taxon>
    </lineage>
</organism>
<gene>
    <name evidence="2" type="ORF">MCOS_LOCUS3152</name>
</gene>
<evidence type="ECO:0000313" key="2">
    <source>
        <dbReference type="EMBL" id="VDD77149.1"/>
    </source>
</evidence>
<feature type="compositionally biased region" description="Basic and acidic residues" evidence="1">
    <location>
        <begin position="126"/>
        <end position="141"/>
    </location>
</feature>
<feature type="compositionally biased region" description="Polar residues" evidence="1">
    <location>
        <begin position="103"/>
        <end position="125"/>
    </location>
</feature>
<feature type="region of interest" description="Disordered" evidence="1">
    <location>
        <begin position="87"/>
        <end position="141"/>
    </location>
</feature>
<evidence type="ECO:0000313" key="4">
    <source>
        <dbReference type="WBParaSite" id="MCU_010350-RA"/>
    </source>
</evidence>
<sequence length="141" mass="15954">MDIANSINPNFKLPTMTRKPDSTDMQCPKQRRCGWFVLLSSWSLKRTVRIQRLRSKRESLNPTDVKGISPNSAYVTSFTTHLLKQRLIPTHHTPHPVPQQHTASPASPPTFSDQSSEAAELSSRQLDGHQITELDAVERKL</sequence>
<evidence type="ECO:0000313" key="3">
    <source>
        <dbReference type="Proteomes" id="UP000267029"/>
    </source>
</evidence>
<reference evidence="2 3" key="1">
    <citation type="submission" date="2018-10" db="EMBL/GenBank/DDBJ databases">
        <authorList>
            <consortium name="Pathogen Informatics"/>
        </authorList>
    </citation>
    <scope>NUCLEOTIDE SEQUENCE [LARGE SCALE GENOMIC DNA]</scope>
</reference>